<feature type="transmembrane region" description="Helical" evidence="1">
    <location>
        <begin position="12"/>
        <end position="33"/>
    </location>
</feature>
<keyword evidence="3" id="KW-1185">Reference proteome</keyword>
<keyword evidence="1" id="KW-0472">Membrane</keyword>
<feature type="transmembrane region" description="Helical" evidence="1">
    <location>
        <begin position="45"/>
        <end position="64"/>
    </location>
</feature>
<proteinExistence type="predicted"/>
<evidence type="ECO:0000313" key="2">
    <source>
        <dbReference type="EMBL" id="NYF79896.1"/>
    </source>
</evidence>
<comment type="caution">
    <text evidence="2">The sequence shown here is derived from an EMBL/GenBank/DDBJ whole genome shotgun (WGS) entry which is preliminary data.</text>
</comment>
<organism evidence="2 3">
    <name type="scientific">Granulicella arctica</name>
    <dbReference type="NCBI Taxonomy" id="940613"/>
    <lineage>
        <taxon>Bacteria</taxon>
        <taxon>Pseudomonadati</taxon>
        <taxon>Acidobacteriota</taxon>
        <taxon>Terriglobia</taxon>
        <taxon>Terriglobales</taxon>
        <taxon>Acidobacteriaceae</taxon>
        <taxon>Granulicella</taxon>
    </lineage>
</organism>
<feature type="transmembrane region" description="Helical" evidence="1">
    <location>
        <begin position="84"/>
        <end position="104"/>
    </location>
</feature>
<evidence type="ECO:0000313" key="3">
    <source>
        <dbReference type="Proteomes" id="UP000589520"/>
    </source>
</evidence>
<dbReference type="Proteomes" id="UP000589520">
    <property type="component" value="Unassembled WGS sequence"/>
</dbReference>
<dbReference type="EMBL" id="JACCCW010000002">
    <property type="protein sequence ID" value="NYF79896.1"/>
    <property type="molecule type" value="Genomic_DNA"/>
</dbReference>
<accession>A0A7Y9PIS5</accession>
<keyword evidence="1" id="KW-1133">Transmembrane helix</keyword>
<name>A0A7Y9PIS5_9BACT</name>
<gene>
    <name evidence="2" type="ORF">HDF17_002216</name>
</gene>
<sequence>MESSEAQIKSGLFSSWGLAAVSCAVGEIILISLQIHFGSNLQSLSFWYVPFAFTAPMFAGMGAIKKLRNKTHEPERLAELSHELGILVSTANMTVVICIVSFILRGNR</sequence>
<dbReference type="AlphaFoldDB" id="A0A7Y9PIS5"/>
<reference evidence="2 3" key="1">
    <citation type="submission" date="2020-07" db="EMBL/GenBank/DDBJ databases">
        <title>Genomic Encyclopedia of Type Strains, Phase IV (KMG-V): Genome sequencing to study the core and pangenomes of soil and plant-associated prokaryotes.</title>
        <authorList>
            <person name="Whitman W."/>
        </authorList>
    </citation>
    <scope>NUCLEOTIDE SEQUENCE [LARGE SCALE GENOMIC DNA]</scope>
    <source>
        <strain evidence="2 3">X4EP2</strain>
    </source>
</reference>
<keyword evidence="1" id="KW-0812">Transmembrane</keyword>
<evidence type="ECO:0000256" key="1">
    <source>
        <dbReference type="SAM" id="Phobius"/>
    </source>
</evidence>
<protein>
    <submittedName>
        <fullName evidence="2">Uncharacterized protein</fullName>
    </submittedName>
</protein>